<protein>
    <recommendedName>
        <fullName evidence="2">Lipoprotein</fullName>
    </recommendedName>
</protein>
<accession>A0A831VMS3</accession>
<evidence type="ECO:0000313" key="1">
    <source>
        <dbReference type="EMBL" id="HEA20071.1"/>
    </source>
</evidence>
<comment type="caution">
    <text evidence="1">The sequence shown here is derived from an EMBL/GenBank/DDBJ whole genome shotgun (WGS) entry which is preliminary data.</text>
</comment>
<dbReference type="AlphaFoldDB" id="A0A831VMS3"/>
<name>A0A831VMS3_9FLAO</name>
<dbReference type="PROSITE" id="PS51257">
    <property type="entry name" value="PROKAR_LIPOPROTEIN"/>
    <property type="match status" value="1"/>
</dbReference>
<organism evidence="1">
    <name type="scientific">Pricia antarctica</name>
    <dbReference type="NCBI Taxonomy" id="641691"/>
    <lineage>
        <taxon>Bacteria</taxon>
        <taxon>Pseudomonadati</taxon>
        <taxon>Bacteroidota</taxon>
        <taxon>Flavobacteriia</taxon>
        <taxon>Flavobacteriales</taxon>
        <taxon>Flavobacteriaceae</taxon>
        <taxon>Pricia</taxon>
    </lineage>
</organism>
<evidence type="ECO:0008006" key="2">
    <source>
        <dbReference type="Google" id="ProtNLM"/>
    </source>
</evidence>
<sequence>MKLYILLLILLFFTACSKLGSDFEITNKRLTSIDSVVLSNGFNNTVIYNLKPNENYKAFLDFEKEKDTVISDGSYSIQVYQNKDKEQILNFGYYSNGSPSSSLRFKLVIENDTISVNESWD</sequence>
<proteinExistence type="predicted"/>
<dbReference type="EMBL" id="DRGL01000020">
    <property type="protein sequence ID" value="HEA20071.1"/>
    <property type="molecule type" value="Genomic_DNA"/>
</dbReference>
<dbReference type="Proteomes" id="UP000886191">
    <property type="component" value="Unassembled WGS sequence"/>
</dbReference>
<gene>
    <name evidence="1" type="ORF">ENH87_04060</name>
</gene>
<reference evidence="1" key="1">
    <citation type="journal article" date="2020" name="mSystems">
        <title>Genome- and Community-Level Interaction Insights into Carbon Utilization and Element Cycling Functions of Hydrothermarchaeota in Hydrothermal Sediment.</title>
        <authorList>
            <person name="Zhou Z."/>
            <person name="Liu Y."/>
            <person name="Xu W."/>
            <person name="Pan J."/>
            <person name="Luo Z.H."/>
            <person name="Li M."/>
        </authorList>
    </citation>
    <scope>NUCLEOTIDE SEQUENCE [LARGE SCALE GENOMIC DNA]</scope>
    <source>
        <strain evidence="1">HyVt-345</strain>
    </source>
</reference>